<dbReference type="EMBL" id="NXII01000003">
    <property type="protein sequence ID" value="RXI42550.1"/>
    <property type="molecule type" value="Genomic_DNA"/>
</dbReference>
<accession>A0A6M8NKZ0</accession>
<organism evidence="1 2">
    <name type="scientific">Arcobacter cloacae</name>
    <dbReference type="NCBI Taxonomy" id="1054034"/>
    <lineage>
        <taxon>Bacteria</taxon>
        <taxon>Pseudomonadati</taxon>
        <taxon>Campylobacterota</taxon>
        <taxon>Epsilonproteobacteria</taxon>
        <taxon>Campylobacterales</taxon>
        <taxon>Arcobacteraceae</taxon>
        <taxon>Arcobacter</taxon>
    </lineage>
</organism>
<evidence type="ECO:0000313" key="2">
    <source>
        <dbReference type="Proteomes" id="UP000290378"/>
    </source>
</evidence>
<keyword evidence="2" id="KW-1185">Reference proteome</keyword>
<proteinExistence type="predicted"/>
<dbReference type="Proteomes" id="UP000290378">
    <property type="component" value="Unassembled WGS sequence"/>
</dbReference>
<sequence>MFKKNPKLLKKWLYIVLFIFVLQNSFSFYKDYQVHIINAPEHLKEANRDYIIAKLFANYNAFFIETFRMQTDNILLFPFREPMLYFYNKGLEKLPKDEPIRASWFNEFKLMMHNYSNKGKYGSLARDYGYEYARDFVDEVYFNIELLNKGKEKLNEYSSSGYKNELTTTLLQTFIHYVNFYTNTYHLNLEGYPMTKENLIKVSTYLELYERFKNIDAWSDEFILYYKTNYSKEYDAIINPNRGWYSDYRDYYLNNIKFSSYILFYEIKYNRFDCENSKKYLEKIASSKKILREFVDKYNVSSSNKELMERIIRYLDIKNISGEDFEKNENPLNLSIDCKY</sequence>
<dbReference type="RefSeq" id="WP_129012872.1">
    <property type="nucleotide sequence ID" value="NZ_CP053833.1"/>
</dbReference>
<evidence type="ECO:0000313" key="1">
    <source>
        <dbReference type="EMBL" id="RXI42550.1"/>
    </source>
</evidence>
<name>A0A6M8NKZ0_9BACT</name>
<dbReference type="AlphaFoldDB" id="A0A6M8NKZ0"/>
<comment type="caution">
    <text evidence="1">The sequence shown here is derived from an EMBL/GenBank/DDBJ whole genome shotgun (WGS) entry which is preliminary data.</text>
</comment>
<gene>
    <name evidence="1" type="ORF">CP963_03375</name>
</gene>
<reference evidence="1 2" key="1">
    <citation type="submission" date="2017-09" db="EMBL/GenBank/DDBJ databases">
        <title>Genomics of the genus Arcobacter.</title>
        <authorList>
            <person name="Perez-Cataluna A."/>
            <person name="Figueras M.J."/>
            <person name="Salas-Masso N."/>
        </authorList>
    </citation>
    <scope>NUCLEOTIDE SEQUENCE [LARGE SCALE GENOMIC DNA]</scope>
    <source>
        <strain evidence="1 2">CECT 7834</strain>
    </source>
</reference>
<protein>
    <submittedName>
        <fullName evidence="1">Uncharacterized protein</fullName>
    </submittedName>
</protein>